<accession>A0A552DEZ3</accession>
<comment type="caution">
    <text evidence="1">The sequence shown here is derived from an EMBL/GenBank/DDBJ whole genome shotgun (WGS) entry which is preliminary data.</text>
</comment>
<dbReference type="AlphaFoldDB" id="A0A552DEZ3"/>
<proteinExistence type="predicted"/>
<sequence>MTFKVFGSRPTNSICLPDIPYSVRFNCKDGGGGIFVGGSDPQHRKSNPEDKIDINIIKVSKYFGTLGKTDNVLWIQLFFISAPNVPAEILPPNTVCVGYIKKQSISALFNTVQAAMNNGEPALGIFTLGFQKEVGTEGPYYSVCFNWRTRQSDEEKKQLEMIDAFLNEYGDQLIDLESTRMLTCVDGWSAEAVNTLIARSLGELPERNEPALPTAKSPRRTR</sequence>
<organism evidence="1 2">
    <name type="scientific">Microcystis aeruginosa Ma_SC_T_19800800_S464</name>
    <dbReference type="NCBI Taxonomy" id="2486257"/>
    <lineage>
        <taxon>Bacteria</taxon>
        <taxon>Bacillati</taxon>
        <taxon>Cyanobacteriota</taxon>
        <taxon>Cyanophyceae</taxon>
        <taxon>Oscillatoriophycideae</taxon>
        <taxon>Chroococcales</taxon>
        <taxon>Microcystaceae</taxon>
        <taxon>Microcystis</taxon>
    </lineage>
</organism>
<dbReference type="EMBL" id="SFBL01000213">
    <property type="protein sequence ID" value="TRU20799.1"/>
    <property type="molecule type" value="Genomic_DNA"/>
</dbReference>
<dbReference type="Proteomes" id="UP000319313">
    <property type="component" value="Unassembled WGS sequence"/>
</dbReference>
<evidence type="ECO:0000313" key="2">
    <source>
        <dbReference type="Proteomes" id="UP000319313"/>
    </source>
</evidence>
<gene>
    <name evidence="1" type="ORF">EWV81_21500</name>
</gene>
<name>A0A552DEZ3_MICAE</name>
<reference evidence="1 2" key="1">
    <citation type="submission" date="2019-01" db="EMBL/GenBank/DDBJ databases">
        <title>Coherence of Microcystis species and biogeography revealed through population genomics.</title>
        <authorList>
            <person name="Perez-Carrascal O.M."/>
            <person name="Terrat Y."/>
            <person name="Giani A."/>
            <person name="Fortin N."/>
            <person name="Tromas N."/>
            <person name="Shapiro B.J."/>
        </authorList>
    </citation>
    <scope>NUCLEOTIDE SEQUENCE [LARGE SCALE GENOMIC DNA]</scope>
    <source>
        <strain evidence="1">Ma_SC_T_19800800_S464</strain>
    </source>
</reference>
<protein>
    <submittedName>
        <fullName evidence="1">Uncharacterized protein</fullName>
    </submittedName>
</protein>
<evidence type="ECO:0000313" key="1">
    <source>
        <dbReference type="EMBL" id="TRU20799.1"/>
    </source>
</evidence>